<dbReference type="EMBL" id="LGTZ01003571">
    <property type="protein sequence ID" value="OJD09550.1"/>
    <property type="molecule type" value="Genomic_DNA"/>
</dbReference>
<evidence type="ECO:0000313" key="2">
    <source>
        <dbReference type="EMBL" id="OJD09550.1"/>
    </source>
</evidence>
<dbReference type="OrthoDB" id="4485682at2759"/>
<dbReference type="VEuPathDB" id="FungiDB:ACJ73_10233"/>
<accession>A0A1J9P002</accession>
<protein>
    <submittedName>
        <fullName evidence="2">Uncharacterized protein</fullName>
    </submittedName>
</protein>
<keyword evidence="1" id="KW-0812">Transmembrane</keyword>
<sequence length="317" mass="35167">MKGDWKNFLLHYEGASGTKVDSRLMRLTRMASPTIPIGHALATTAGQEARAGHAGEGEDPGVCRGHVFTPGDHPADAGEEILARPAADADLSLQPAGLFTLNRKSPILSLRYRDLRVSLQRDSSGGPHLPTVEFSYEFTKKHLGLTQTNTFILPEIMCDPSLILSPYTFHFGILFFFGAFKAINLTSMEQLRGLKIGGDRQQTPIPLKPEMANHYVFSKVAKVDGETAWEAEALTRNHAGLVGDAEQNLVLKHANIRTFLKHYIPRVVGINMQAVISGLDPNTPLIRAITRIGRWLDKRRPRHQKGIQKINKKNKKK</sequence>
<keyword evidence="1" id="KW-1133">Transmembrane helix</keyword>
<gene>
    <name evidence="2" type="ORF">ACJ73_10233</name>
</gene>
<feature type="transmembrane region" description="Helical" evidence="1">
    <location>
        <begin position="167"/>
        <end position="185"/>
    </location>
</feature>
<organism evidence="2 3">
    <name type="scientific">Blastomyces percursus</name>
    <dbReference type="NCBI Taxonomy" id="1658174"/>
    <lineage>
        <taxon>Eukaryota</taxon>
        <taxon>Fungi</taxon>
        <taxon>Dikarya</taxon>
        <taxon>Ascomycota</taxon>
        <taxon>Pezizomycotina</taxon>
        <taxon>Eurotiomycetes</taxon>
        <taxon>Eurotiomycetidae</taxon>
        <taxon>Onygenales</taxon>
        <taxon>Ajellomycetaceae</taxon>
        <taxon>Blastomyces</taxon>
    </lineage>
</organism>
<dbReference type="AlphaFoldDB" id="A0A1J9P002"/>
<dbReference type="STRING" id="1658174.A0A1J9P002"/>
<evidence type="ECO:0000256" key="1">
    <source>
        <dbReference type="SAM" id="Phobius"/>
    </source>
</evidence>
<dbReference type="Pfam" id="PF11917">
    <property type="entry name" value="DUF3435"/>
    <property type="match status" value="2"/>
</dbReference>
<dbReference type="PANTHER" id="PTHR37535:SF2">
    <property type="entry name" value="FINGER DOMAIN PROTEIN, PUTATIVE (AFU_ORTHOLOGUE AFUA_6G09300)-RELATED"/>
    <property type="match status" value="1"/>
</dbReference>
<reference evidence="2 3" key="1">
    <citation type="submission" date="2015-08" db="EMBL/GenBank/DDBJ databases">
        <title>Emmonsia species relationships and genome sequence.</title>
        <authorList>
            <person name="Cuomo C.A."/>
            <person name="Schwartz I.S."/>
            <person name="Kenyon C."/>
            <person name="De Hoog G.S."/>
            <person name="Govender N.P."/>
            <person name="Botha A."/>
            <person name="Moreno L."/>
            <person name="De Vries M."/>
            <person name="Munoz J.F."/>
            <person name="Stielow J.B."/>
        </authorList>
    </citation>
    <scope>NUCLEOTIDE SEQUENCE [LARGE SCALE GENOMIC DNA]</scope>
    <source>
        <strain evidence="2 3">EI222</strain>
    </source>
</reference>
<dbReference type="PANTHER" id="PTHR37535">
    <property type="entry name" value="FLUG DOMAIN PROTEIN"/>
    <property type="match status" value="1"/>
</dbReference>
<name>A0A1J9P002_9EURO</name>
<evidence type="ECO:0000313" key="3">
    <source>
        <dbReference type="Proteomes" id="UP000242791"/>
    </source>
</evidence>
<proteinExistence type="predicted"/>
<keyword evidence="1" id="KW-0472">Membrane</keyword>
<comment type="caution">
    <text evidence="2">The sequence shown here is derived from an EMBL/GenBank/DDBJ whole genome shotgun (WGS) entry which is preliminary data.</text>
</comment>
<dbReference type="Proteomes" id="UP000242791">
    <property type="component" value="Unassembled WGS sequence"/>
</dbReference>
<keyword evidence="3" id="KW-1185">Reference proteome</keyword>
<dbReference type="InterPro" id="IPR021842">
    <property type="entry name" value="DUF3435"/>
</dbReference>